<feature type="chain" id="PRO_5040343519" description="Mitochondrial ribosomal protein S28" evidence="1">
    <location>
        <begin position="17"/>
        <end position="224"/>
    </location>
</feature>
<dbReference type="Pfam" id="PF10246">
    <property type="entry name" value="MRP-S35"/>
    <property type="match status" value="1"/>
</dbReference>
<dbReference type="AlphaFoldDB" id="A0A9Q1E0G1"/>
<dbReference type="GO" id="GO:0005763">
    <property type="term" value="C:mitochondrial small ribosomal subunit"/>
    <property type="evidence" value="ECO:0007669"/>
    <property type="project" value="TreeGrafter"/>
</dbReference>
<gene>
    <name evidence="2" type="ORF">COCON_G00039930</name>
</gene>
<dbReference type="Proteomes" id="UP001152803">
    <property type="component" value="Unassembled WGS sequence"/>
</dbReference>
<evidence type="ECO:0000256" key="1">
    <source>
        <dbReference type="SAM" id="SignalP"/>
    </source>
</evidence>
<dbReference type="OrthoDB" id="6020229at2759"/>
<protein>
    <recommendedName>
        <fullName evidence="4">Mitochondrial ribosomal protein S28</fullName>
    </recommendedName>
</protein>
<organism evidence="2 3">
    <name type="scientific">Conger conger</name>
    <name type="common">Conger eel</name>
    <name type="synonym">Muraena conger</name>
    <dbReference type="NCBI Taxonomy" id="82655"/>
    <lineage>
        <taxon>Eukaryota</taxon>
        <taxon>Metazoa</taxon>
        <taxon>Chordata</taxon>
        <taxon>Craniata</taxon>
        <taxon>Vertebrata</taxon>
        <taxon>Euteleostomi</taxon>
        <taxon>Actinopterygii</taxon>
        <taxon>Neopterygii</taxon>
        <taxon>Teleostei</taxon>
        <taxon>Anguilliformes</taxon>
        <taxon>Congridae</taxon>
        <taxon>Conger</taxon>
    </lineage>
</organism>
<keyword evidence="1" id="KW-0732">Signal</keyword>
<evidence type="ECO:0000313" key="2">
    <source>
        <dbReference type="EMBL" id="KAJ8285143.1"/>
    </source>
</evidence>
<dbReference type="PANTHER" id="PTHR13447">
    <property type="entry name" value="MITOCHONDRIAL 28S RIBOSOMAL PROTEIN S28"/>
    <property type="match status" value="1"/>
</dbReference>
<dbReference type="PANTHER" id="PTHR13447:SF2">
    <property type="entry name" value="SMALL RIBOSOMAL SUBUNIT PROTEIN BS1M"/>
    <property type="match status" value="1"/>
</dbReference>
<dbReference type="EMBL" id="JAFJMO010000002">
    <property type="protein sequence ID" value="KAJ8285143.1"/>
    <property type="molecule type" value="Genomic_DNA"/>
</dbReference>
<evidence type="ECO:0008006" key="4">
    <source>
        <dbReference type="Google" id="ProtNLM"/>
    </source>
</evidence>
<evidence type="ECO:0000313" key="3">
    <source>
        <dbReference type="Proteomes" id="UP001152803"/>
    </source>
</evidence>
<proteinExistence type="predicted"/>
<sequence length="224" mass="24251">MLVCMIFFLFLILTELKFHIVPAPRILCEFPRAKMAALCRAVRSMSSGACAGVVTRRAISCHKVLFHTDSPGETGGDPESKASASAAEKPKSGFAAAFELHSDLQQQQQERAAGEATPGTGSFASMLRQSPLIQMGPAKDKIAVGKIFHVVENDLYIDFGAKFHCVCKRPEVDGDKYLRGCRVLVRLVDLEMTSRFLGAHTDTTVLEADAVLLALIDKGAGPKE</sequence>
<feature type="signal peptide" evidence="1">
    <location>
        <begin position="1"/>
        <end position="16"/>
    </location>
</feature>
<accession>A0A9Q1E0G1</accession>
<dbReference type="InterPro" id="IPR019375">
    <property type="entry name" value="Ribosomal_bS1m"/>
</dbReference>
<name>A0A9Q1E0G1_CONCO</name>
<comment type="caution">
    <text evidence="2">The sequence shown here is derived from an EMBL/GenBank/DDBJ whole genome shotgun (WGS) entry which is preliminary data.</text>
</comment>
<reference evidence="2" key="1">
    <citation type="journal article" date="2023" name="Science">
        <title>Genome structures resolve the early diversification of teleost fishes.</title>
        <authorList>
            <person name="Parey E."/>
            <person name="Louis A."/>
            <person name="Montfort J."/>
            <person name="Bouchez O."/>
            <person name="Roques C."/>
            <person name="Iampietro C."/>
            <person name="Lluch J."/>
            <person name="Castinel A."/>
            <person name="Donnadieu C."/>
            <person name="Desvignes T."/>
            <person name="Floi Bucao C."/>
            <person name="Jouanno E."/>
            <person name="Wen M."/>
            <person name="Mejri S."/>
            <person name="Dirks R."/>
            <person name="Jansen H."/>
            <person name="Henkel C."/>
            <person name="Chen W.J."/>
            <person name="Zahm M."/>
            <person name="Cabau C."/>
            <person name="Klopp C."/>
            <person name="Thompson A.W."/>
            <person name="Robinson-Rechavi M."/>
            <person name="Braasch I."/>
            <person name="Lecointre G."/>
            <person name="Bobe J."/>
            <person name="Postlethwait J.H."/>
            <person name="Berthelot C."/>
            <person name="Roest Crollius H."/>
            <person name="Guiguen Y."/>
        </authorList>
    </citation>
    <scope>NUCLEOTIDE SEQUENCE</scope>
    <source>
        <strain evidence="2">Concon-B</strain>
    </source>
</reference>
<keyword evidence="3" id="KW-1185">Reference proteome</keyword>